<evidence type="ECO:0000256" key="6">
    <source>
        <dbReference type="ARBA" id="ARBA00022801"/>
    </source>
</evidence>
<feature type="active site" evidence="9">
    <location>
        <position position="397"/>
    </location>
</feature>
<dbReference type="UniPathway" id="UPA00545">
    <property type="reaction ID" value="UER00823"/>
</dbReference>
<dbReference type="Gene3D" id="2.160.20.10">
    <property type="entry name" value="Single-stranded right-handed beta-helix, Pectin lyase-like"/>
    <property type="match status" value="1"/>
</dbReference>
<keyword evidence="7 10" id="KW-0063">Aspartyl esterase</keyword>
<dbReference type="FunFam" id="2.160.20.10:FF:000029">
    <property type="entry name" value="Pectinesterase 4"/>
    <property type="match status" value="1"/>
</dbReference>
<organism evidence="12 13">
    <name type="scientific">Rosa chinensis</name>
    <name type="common">China rose</name>
    <dbReference type="NCBI Taxonomy" id="74649"/>
    <lineage>
        <taxon>Eukaryota</taxon>
        <taxon>Viridiplantae</taxon>
        <taxon>Streptophyta</taxon>
        <taxon>Embryophyta</taxon>
        <taxon>Tracheophyta</taxon>
        <taxon>Spermatophyta</taxon>
        <taxon>Magnoliopsida</taxon>
        <taxon>eudicotyledons</taxon>
        <taxon>Gunneridae</taxon>
        <taxon>Pentapetalae</taxon>
        <taxon>rosids</taxon>
        <taxon>fabids</taxon>
        <taxon>Rosales</taxon>
        <taxon>Rosaceae</taxon>
        <taxon>Rosoideae</taxon>
        <taxon>Rosoideae incertae sedis</taxon>
        <taxon>Rosa</taxon>
    </lineage>
</organism>
<dbReference type="SUPFAM" id="SSF51126">
    <property type="entry name" value="Pectin lyase-like"/>
    <property type="match status" value="1"/>
</dbReference>
<evidence type="ECO:0000313" key="12">
    <source>
        <dbReference type="EMBL" id="PRQ43718.1"/>
    </source>
</evidence>
<evidence type="ECO:0000256" key="7">
    <source>
        <dbReference type="ARBA" id="ARBA00023085"/>
    </source>
</evidence>
<dbReference type="EC" id="3.1.1.11" evidence="3 10"/>
<dbReference type="InterPro" id="IPR011050">
    <property type="entry name" value="Pectin_lyase_fold/virulence"/>
</dbReference>
<keyword evidence="13" id="KW-1185">Reference proteome</keyword>
<evidence type="ECO:0000256" key="10">
    <source>
        <dbReference type="RuleBase" id="RU000589"/>
    </source>
</evidence>
<evidence type="ECO:0000256" key="8">
    <source>
        <dbReference type="ARBA" id="ARBA00023316"/>
    </source>
</evidence>
<evidence type="ECO:0000256" key="9">
    <source>
        <dbReference type="PROSITE-ProRule" id="PRU10040"/>
    </source>
</evidence>
<proteinExistence type="predicted"/>
<dbReference type="GO" id="GO:0045490">
    <property type="term" value="P:pectin catabolic process"/>
    <property type="evidence" value="ECO:0007669"/>
    <property type="project" value="UniProtKB-UniRule"/>
</dbReference>
<dbReference type="Proteomes" id="UP000238479">
    <property type="component" value="Chromosome 3"/>
</dbReference>
<evidence type="ECO:0000256" key="5">
    <source>
        <dbReference type="ARBA" id="ARBA00022525"/>
    </source>
</evidence>
<evidence type="ECO:0000256" key="2">
    <source>
        <dbReference type="ARBA" id="ARBA00005184"/>
    </source>
</evidence>
<evidence type="ECO:0000256" key="4">
    <source>
        <dbReference type="ARBA" id="ARBA00022512"/>
    </source>
</evidence>
<evidence type="ECO:0000313" key="13">
    <source>
        <dbReference type="Proteomes" id="UP000238479"/>
    </source>
</evidence>
<dbReference type="InterPro" id="IPR012334">
    <property type="entry name" value="Pectin_lyas_fold"/>
</dbReference>
<dbReference type="Gene3D" id="1.20.140.40">
    <property type="entry name" value="Invertase/pectin methylesterase inhibitor family protein"/>
    <property type="match status" value="1"/>
</dbReference>
<accession>A0A2P6RBA8</accession>
<dbReference type="Gramene" id="PRQ43718">
    <property type="protein sequence ID" value="PRQ43718"/>
    <property type="gene ID" value="RchiOBHm_Chr3g0471441"/>
</dbReference>
<dbReference type="Pfam" id="PF01095">
    <property type="entry name" value="Pectinesterase"/>
    <property type="match status" value="1"/>
</dbReference>
<dbReference type="OMA" id="NCALIVR"/>
<keyword evidence="6 10" id="KW-0378">Hydrolase</keyword>
<comment type="subcellular location">
    <subcellularLocation>
        <location evidence="1">Secreted</location>
        <location evidence="1">Cell wall</location>
    </subcellularLocation>
</comment>
<reference evidence="12 13" key="1">
    <citation type="journal article" date="2018" name="Nat. Genet.">
        <title>The Rosa genome provides new insights in the design of modern roses.</title>
        <authorList>
            <person name="Bendahmane M."/>
        </authorList>
    </citation>
    <scope>NUCLEOTIDE SEQUENCE [LARGE SCALE GENOMIC DNA]</scope>
    <source>
        <strain evidence="13">cv. Old Blush</strain>
    </source>
</reference>
<comment type="caution">
    <text evidence="12">The sequence shown here is derived from an EMBL/GenBank/DDBJ whole genome shotgun (WGS) entry which is preliminary data.</text>
</comment>
<protein>
    <recommendedName>
        <fullName evidence="3 10">Pectinesterase</fullName>
        <ecNumber evidence="3 10">3.1.1.11</ecNumber>
    </recommendedName>
</protein>
<dbReference type="AlphaFoldDB" id="A0A2P6RBA8"/>
<gene>
    <name evidence="12" type="ORF">RchiOBHm_Chr3g0471441</name>
</gene>
<evidence type="ECO:0000259" key="11">
    <source>
        <dbReference type="Pfam" id="PF01095"/>
    </source>
</evidence>
<sequence>MRNGPLPLLHIYAYKGMIESIAVLNFAMQLFTSYHLHFSTTLTIPLEKMKFSYHSILLFIHFSALFTNPHASPSYTIGSSRITKVSLPLFKDSLVSTMELLQNVTSTMSQIHDDDGDDPYLNVTIQHCANFLGEIAGVLNWTLSSINQEYTKASSGGYNQSYTTGDVISHARTLLNASHGSQETCMEVLNGTKHSMVAGNLKQVTASIYEIFDMLQMLQGSPDFSKATGAIPIGSTGLDDFKITLKPNVTVSQDGKGDFKLIMDAIAAAPSHPTKYFVILVKKGVYKEYVNINNAKSNIILIGEGKDATIISGSKSAGGGLATFDTATFAVRAQGFVAIDIGFENTAGQHNAQAVALLSGGDHSVFYRCKITGNQDTLLVQAGRQFFRDCQITGTVDFIFGYGTVVFQKCNIYIKKNQIGGTSVIAAHGRNSSTDSSGFSFQFCNIYGDPKVSAVEPTQQGAYLGRSWGIYARTVFMQSSISDVLRPEGWLQRRTDPVDKLYFGEYQNSGPGAALGGRVKWPGFHKMSASDAHKFTVANFIDGNSWLASLGIPYTQGLNPSADPPANPPMAASTSIVTTYKKFISSFYTSD</sequence>
<dbReference type="InterPro" id="IPR000070">
    <property type="entry name" value="Pectinesterase_cat"/>
</dbReference>
<dbReference type="PANTHER" id="PTHR31707">
    <property type="entry name" value="PECTINESTERASE"/>
    <property type="match status" value="1"/>
</dbReference>
<keyword evidence="8" id="KW-0961">Cell wall biogenesis/degradation</keyword>
<comment type="catalytic activity">
    <reaction evidence="10">
        <text>[(1-&gt;4)-alpha-D-galacturonosyl methyl ester](n) + n H2O = [(1-&gt;4)-alpha-D-galacturonosyl](n) + n methanol + n H(+)</text>
        <dbReference type="Rhea" id="RHEA:22380"/>
        <dbReference type="Rhea" id="RHEA-COMP:14570"/>
        <dbReference type="Rhea" id="RHEA-COMP:14573"/>
        <dbReference type="ChEBI" id="CHEBI:15377"/>
        <dbReference type="ChEBI" id="CHEBI:15378"/>
        <dbReference type="ChEBI" id="CHEBI:17790"/>
        <dbReference type="ChEBI" id="CHEBI:140522"/>
        <dbReference type="ChEBI" id="CHEBI:140523"/>
        <dbReference type="EC" id="3.1.1.11"/>
    </reaction>
</comment>
<dbReference type="PROSITE" id="PS00503">
    <property type="entry name" value="PECTINESTERASE_2"/>
    <property type="match status" value="1"/>
</dbReference>
<dbReference type="CDD" id="cd15799">
    <property type="entry name" value="PMEI-like_4"/>
    <property type="match status" value="1"/>
</dbReference>
<evidence type="ECO:0000256" key="1">
    <source>
        <dbReference type="ARBA" id="ARBA00004191"/>
    </source>
</evidence>
<comment type="pathway">
    <text evidence="2 10">Glycan metabolism; pectin degradation; 2-dehydro-3-deoxy-D-gluconate from pectin: step 1/5.</text>
</comment>
<keyword evidence="4" id="KW-0134">Cell wall</keyword>
<dbReference type="InterPro" id="IPR035513">
    <property type="entry name" value="Invertase/methylesterase_inhib"/>
</dbReference>
<dbReference type="GO" id="GO:0030599">
    <property type="term" value="F:pectinesterase activity"/>
    <property type="evidence" value="ECO:0007669"/>
    <property type="project" value="UniProtKB-UniRule"/>
</dbReference>
<name>A0A2P6RBA8_ROSCH</name>
<evidence type="ECO:0000256" key="3">
    <source>
        <dbReference type="ARBA" id="ARBA00013229"/>
    </source>
</evidence>
<dbReference type="EMBL" id="PDCK01000041">
    <property type="protein sequence ID" value="PRQ43718.1"/>
    <property type="molecule type" value="Genomic_DNA"/>
</dbReference>
<feature type="domain" description="Pectinesterase catalytic" evidence="11">
    <location>
        <begin position="248"/>
        <end position="544"/>
    </location>
</feature>
<dbReference type="STRING" id="74649.A0A2P6RBA8"/>
<keyword evidence="5" id="KW-0964">Secreted</keyword>
<dbReference type="InterPro" id="IPR033131">
    <property type="entry name" value="Pectinesterase_Asp_AS"/>
</dbReference>
<dbReference type="GO" id="GO:0042545">
    <property type="term" value="P:cell wall modification"/>
    <property type="evidence" value="ECO:0007669"/>
    <property type="project" value="UniProtKB-UniRule"/>
</dbReference>